<dbReference type="InterPro" id="IPR009734">
    <property type="entry name" value="Myoviridae_GpU"/>
</dbReference>
<accession>A0A218M4I2</accession>
<keyword evidence="2" id="KW-1185">Reference proteome</keyword>
<gene>
    <name evidence="1" type="ORF">EtG_30</name>
</gene>
<name>A0A218M4I2_9CAUD</name>
<dbReference type="InterPro" id="IPR016912">
    <property type="entry name" value="Phage_P2_GpU"/>
</dbReference>
<proteinExistence type="predicted"/>
<sequence length="162" mass="17776">MMMLALGMFVFERRTLPYQSMQHSKDYRWASNDRVGKPPAYQFLGEGETSRQLAGTLYPAITGGRISLLAVELMADEGRAWPLIEGTGRILGMYIVDKVSTTDTEFFDDGAARKIDFTLSLKRVDESLTAMFGDLNKQASELLGSTGNLTDKLQGALGGLIA</sequence>
<organism evidence="1 2">
    <name type="scientific">Erwinia phage EtG</name>
    <dbReference type="NCBI Taxonomy" id="2014586"/>
    <lineage>
        <taxon>Viruses</taxon>
        <taxon>Duplodnaviria</taxon>
        <taxon>Heunggongvirae</taxon>
        <taxon>Uroviricota</taxon>
        <taxon>Caudoviricetes</taxon>
        <taxon>Peduoviridae</taxon>
        <taxon>Eganvirus</taxon>
        <taxon>Eganvirus EtG</taxon>
    </lineage>
</organism>
<dbReference type="EMBL" id="MF276773">
    <property type="protein sequence ID" value="ASD51158.1"/>
    <property type="molecule type" value="Genomic_DNA"/>
</dbReference>
<reference evidence="1" key="1">
    <citation type="submission" date="2018-01" db="EMBL/GenBank/DDBJ databases">
        <title>Complete Genome Sequence of Erwinia tracheiphila Phage EtG.</title>
        <authorList>
            <person name="Andrade-Dominguez A."/>
            <person name="Kolter R."/>
            <person name="Shapiro L.R."/>
        </authorList>
    </citation>
    <scope>NUCLEOTIDE SEQUENCE</scope>
    <source>
        <strain evidence="1">EtG</strain>
    </source>
</reference>
<protein>
    <submittedName>
        <fullName evidence="1">Tail protein</fullName>
    </submittedName>
</protein>
<dbReference type="Pfam" id="PF06995">
    <property type="entry name" value="Phage_P2_GpU"/>
    <property type="match status" value="1"/>
</dbReference>
<evidence type="ECO:0000313" key="1">
    <source>
        <dbReference type="EMBL" id="ASD51158.1"/>
    </source>
</evidence>
<dbReference type="PIRSF" id="PIRSF029208">
    <property type="entry name" value="Phage_tail_GPU"/>
    <property type="match status" value="1"/>
</dbReference>
<dbReference type="Proteomes" id="UP000222846">
    <property type="component" value="Segment"/>
</dbReference>
<evidence type="ECO:0000313" key="2">
    <source>
        <dbReference type="Proteomes" id="UP000222846"/>
    </source>
</evidence>